<feature type="compositionally biased region" description="Basic and acidic residues" evidence="1">
    <location>
        <begin position="1"/>
        <end position="11"/>
    </location>
</feature>
<evidence type="ECO:0000313" key="3">
    <source>
        <dbReference type="Proteomes" id="UP000265520"/>
    </source>
</evidence>
<protein>
    <submittedName>
        <fullName evidence="2">Uncharacterized protein</fullName>
    </submittedName>
</protein>
<accession>A0A392TBZ2</accession>
<organism evidence="2 3">
    <name type="scientific">Trifolium medium</name>
    <dbReference type="NCBI Taxonomy" id="97028"/>
    <lineage>
        <taxon>Eukaryota</taxon>
        <taxon>Viridiplantae</taxon>
        <taxon>Streptophyta</taxon>
        <taxon>Embryophyta</taxon>
        <taxon>Tracheophyta</taxon>
        <taxon>Spermatophyta</taxon>
        <taxon>Magnoliopsida</taxon>
        <taxon>eudicotyledons</taxon>
        <taxon>Gunneridae</taxon>
        <taxon>Pentapetalae</taxon>
        <taxon>rosids</taxon>
        <taxon>fabids</taxon>
        <taxon>Fabales</taxon>
        <taxon>Fabaceae</taxon>
        <taxon>Papilionoideae</taxon>
        <taxon>50 kb inversion clade</taxon>
        <taxon>NPAAA clade</taxon>
        <taxon>Hologalegina</taxon>
        <taxon>IRL clade</taxon>
        <taxon>Trifolieae</taxon>
        <taxon>Trifolium</taxon>
    </lineage>
</organism>
<evidence type="ECO:0000256" key="1">
    <source>
        <dbReference type="SAM" id="MobiDB-lite"/>
    </source>
</evidence>
<feature type="region of interest" description="Disordered" evidence="1">
    <location>
        <begin position="1"/>
        <end position="68"/>
    </location>
</feature>
<keyword evidence="3" id="KW-1185">Reference proteome</keyword>
<feature type="compositionally biased region" description="Acidic residues" evidence="1">
    <location>
        <begin position="33"/>
        <end position="64"/>
    </location>
</feature>
<dbReference type="Proteomes" id="UP000265520">
    <property type="component" value="Unassembled WGS sequence"/>
</dbReference>
<name>A0A392TBZ2_9FABA</name>
<dbReference type="EMBL" id="LXQA010529629">
    <property type="protein sequence ID" value="MCI57485.1"/>
    <property type="molecule type" value="Genomic_DNA"/>
</dbReference>
<dbReference type="AlphaFoldDB" id="A0A392TBZ2"/>
<feature type="non-terminal residue" evidence="2">
    <location>
        <position position="1"/>
    </location>
</feature>
<sequence>NYRDVDVHSTESESSDADEDSNYAVSFGHQSSDDEDVHDDDIHDDEDAVSSNDEDVTDNDIHDDEDAHHAIVDDSLVSVNSITADQIRALE</sequence>
<feature type="non-terminal residue" evidence="2">
    <location>
        <position position="91"/>
    </location>
</feature>
<reference evidence="2 3" key="1">
    <citation type="journal article" date="2018" name="Front. Plant Sci.">
        <title>Red Clover (Trifolium pratense) and Zigzag Clover (T. medium) - A Picture of Genomic Similarities and Differences.</title>
        <authorList>
            <person name="Dluhosova J."/>
            <person name="Istvanek J."/>
            <person name="Nedelnik J."/>
            <person name="Repkova J."/>
        </authorList>
    </citation>
    <scope>NUCLEOTIDE SEQUENCE [LARGE SCALE GENOMIC DNA]</scope>
    <source>
        <strain evidence="3">cv. 10/8</strain>
        <tissue evidence="2">Leaf</tissue>
    </source>
</reference>
<evidence type="ECO:0000313" key="2">
    <source>
        <dbReference type="EMBL" id="MCI57485.1"/>
    </source>
</evidence>
<comment type="caution">
    <text evidence="2">The sequence shown here is derived from an EMBL/GenBank/DDBJ whole genome shotgun (WGS) entry which is preliminary data.</text>
</comment>
<proteinExistence type="predicted"/>